<evidence type="ECO:0000256" key="1">
    <source>
        <dbReference type="SAM" id="Phobius"/>
    </source>
</evidence>
<reference evidence="2 3" key="1">
    <citation type="journal article" date="2013" name="Biodegradation">
        <title>Occurrence of 4-tert-butylphenol (4-t-BP) biodegradation in an aquatic sample caused by the presence of Spirodela polyrrhiza and isolation of a 4-t-BP-utilizing bacterium.</title>
        <authorList>
            <person name="Ogata Y."/>
            <person name="Toyama T."/>
            <person name="Yu N."/>
            <person name="Wang X."/>
            <person name="Sei K."/>
            <person name="Ike M."/>
        </authorList>
    </citation>
    <scope>NUCLEOTIDE SEQUENCE [LARGE SCALE GENOMIC DNA]</scope>
    <source>
        <strain evidence="2 3">OMI</strain>
    </source>
</reference>
<dbReference type="EMBL" id="BEWI01000032">
    <property type="protein sequence ID" value="GAY24048.1"/>
    <property type="molecule type" value="Genomic_DNA"/>
</dbReference>
<reference evidence="2 3" key="2">
    <citation type="journal article" date="2013" name="Environ. Sci. Technol.">
        <title>The 4-tert-butylphenol-utilizing bacterium Sphingobium fuliginis OMI can degrade bisphenols via phenolic ring hydroxylation and meta-cleavage pathway.</title>
        <authorList>
            <person name="Ogata Y."/>
            <person name="Goda S."/>
            <person name="Toyama T."/>
            <person name="Sei K."/>
            <person name="Ike M."/>
        </authorList>
    </citation>
    <scope>NUCLEOTIDE SEQUENCE [LARGE SCALE GENOMIC DNA]</scope>
    <source>
        <strain evidence="2 3">OMI</strain>
    </source>
</reference>
<keyword evidence="1" id="KW-1133">Transmembrane helix</keyword>
<organism evidence="2 3">
    <name type="scientific">Sphingobium fuliginis (strain ATCC 27551)</name>
    <dbReference type="NCBI Taxonomy" id="336203"/>
    <lineage>
        <taxon>Bacteria</taxon>
        <taxon>Pseudomonadati</taxon>
        <taxon>Pseudomonadota</taxon>
        <taxon>Alphaproteobacteria</taxon>
        <taxon>Sphingomonadales</taxon>
        <taxon>Sphingomonadaceae</taxon>
        <taxon>Sphingobium</taxon>
    </lineage>
</organism>
<accession>A0A292ZLR9</accession>
<keyword evidence="1" id="KW-0812">Transmembrane</keyword>
<proteinExistence type="predicted"/>
<gene>
    <name evidence="2" type="ORF">SFOMI_4626</name>
</gene>
<sequence length="37" mass="3962">MSMVDRVRQSLDVVFLATLSFGLVIAICAIILAKLPG</sequence>
<dbReference type="AlphaFoldDB" id="A0A292ZLR9"/>
<comment type="caution">
    <text evidence="2">The sequence shown here is derived from an EMBL/GenBank/DDBJ whole genome shotgun (WGS) entry which is preliminary data.</text>
</comment>
<name>A0A292ZLR9_SPHSA</name>
<keyword evidence="1" id="KW-0472">Membrane</keyword>
<dbReference type="Proteomes" id="UP000221538">
    <property type="component" value="Unassembled WGS sequence"/>
</dbReference>
<feature type="transmembrane region" description="Helical" evidence="1">
    <location>
        <begin position="12"/>
        <end position="33"/>
    </location>
</feature>
<evidence type="ECO:0000313" key="3">
    <source>
        <dbReference type="Proteomes" id="UP000221538"/>
    </source>
</evidence>
<protein>
    <submittedName>
        <fullName evidence="2">Uncharacterized protein</fullName>
    </submittedName>
</protein>
<evidence type="ECO:0000313" key="2">
    <source>
        <dbReference type="EMBL" id="GAY24048.1"/>
    </source>
</evidence>